<keyword evidence="4" id="KW-1185">Reference proteome</keyword>
<evidence type="ECO:0000259" key="2">
    <source>
        <dbReference type="PROSITE" id="PS50975"/>
    </source>
</evidence>
<dbReference type="PROSITE" id="PS50975">
    <property type="entry name" value="ATP_GRASP"/>
    <property type="match status" value="1"/>
</dbReference>
<dbReference type="EMBL" id="BSPC01000028">
    <property type="protein sequence ID" value="GLS20412.1"/>
    <property type="molecule type" value="Genomic_DNA"/>
</dbReference>
<dbReference type="InterPro" id="IPR011761">
    <property type="entry name" value="ATP-grasp"/>
</dbReference>
<gene>
    <name evidence="3" type="ORF">GCM10007874_34290</name>
</gene>
<feature type="domain" description="ATP-grasp" evidence="2">
    <location>
        <begin position="88"/>
        <end position="302"/>
    </location>
</feature>
<reference evidence="4" key="1">
    <citation type="journal article" date="2019" name="Int. J. Syst. Evol. Microbiol.">
        <title>The Global Catalogue of Microorganisms (GCM) 10K type strain sequencing project: providing services to taxonomists for standard genome sequencing and annotation.</title>
        <authorList>
            <consortium name="The Broad Institute Genomics Platform"/>
            <consortium name="The Broad Institute Genome Sequencing Center for Infectious Disease"/>
            <person name="Wu L."/>
            <person name="Ma J."/>
        </authorList>
    </citation>
    <scope>NUCLEOTIDE SEQUENCE [LARGE SCALE GENOMIC DNA]</scope>
    <source>
        <strain evidence="4">NBRC 101365</strain>
    </source>
</reference>
<keyword evidence="1" id="KW-0067">ATP-binding</keyword>
<name>A0ABQ6CQA7_9HYPH</name>
<sequence>MAPSRNLILVHTQGWQDAMDFEAIRAYVEDTAPDIEVFIVSNLARSSITRKKAAERPTLVFSPLCLLDFKPDRGRIYEGRTMSKLTEMARLKAAGLPVPVYEEIRPDTVLSPEIYGPFVIVKPVYDLASFGRGIELYRTEKVRYRPPSDFPEKHPGRKGPMVAQKYINCGRVMTCRVLTLFGAPIFTYLRESTRPLMLEELHEPYQQEDFLPVNEHLRISSTREPDYLALAAAAYEAIPEVALQACDILRDRDGGLHLLEVNPGGGTWMFSSKYASVYKQFLGVEDLTTEFDAFETCARLLVERTRAEAE</sequence>
<evidence type="ECO:0000313" key="3">
    <source>
        <dbReference type="EMBL" id="GLS20412.1"/>
    </source>
</evidence>
<dbReference type="SUPFAM" id="SSF56059">
    <property type="entry name" value="Glutathione synthetase ATP-binding domain-like"/>
    <property type="match status" value="1"/>
</dbReference>
<evidence type="ECO:0000256" key="1">
    <source>
        <dbReference type="PROSITE-ProRule" id="PRU00409"/>
    </source>
</evidence>
<keyword evidence="1" id="KW-0547">Nucleotide-binding</keyword>
<dbReference type="RefSeq" id="WP_284313502.1">
    <property type="nucleotide sequence ID" value="NZ_BSPC01000028.1"/>
</dbReference>
<dbReference type="Gene3D" id="3.30.470.20">
    <property type="entry name" value="ATP-grasp fold, B domain"/>
    <property type="match status" value="1"/>
</dbReference>
<protein>
    <recommendedName>
        <fullName evidence="2">ATP-grasp domain-containing protein</fullName>
    </recommendedName>
</protein>
<organism evidence="3 4">
    <name type="scientific">Labrys miyagiensis</name>
    <dbReference type="NCBI Taxonomy" id="346912"/>
    <lineage>
        <taxon>Bacteria</taxon>
        <taxon>Pseudomonadati</taxon>
        <taxon>Pseudomonadota</taxon>
        <taxon>Alphaproteobacteria</taxon>
        <taxon>Hyphomicrobiales</taxon>
        <taxon>Xanthobacteraceae</taxon>
        <taxon>Labrys</taxon>
    </lineage>
</organism>
<comment type="caution">
    <text evidence="3">The sequence shown here is derived from an EMBL/GenBank/DDBJ whole genome shotgun (WGS) entry which is preliminary data.</text>
</comment>
<dbReference type="Proteomes" id="UP001156882">
    <property type="component" value="Unassembled WGS sequence"/>
</dbReference>
<proteinExistence type="predicted"/>
<evidence type="ECO:0000313" key="4">
    <source>
        <dbReference type="Proteomes" id="UP001156882"/>
    </source>
</evidence>
<accession>A0ABQ6CQA7</accession>